<keyword evidence="3" id="KW-1015">Disulfide bond</keyword>
<dbReference type="InterPro" id="IPR013201">
    <property type="entry name" value="Prot_inhib_I29"/>
</dbReference>
<dbReference type="InterPro" id="IPR013128">
    <property type="entry name" value="Peptidase_C1A"/>
</dbReference>
<name>A0ABC8XZG1_9POAL</name>
<dbReference type="EMBL" id="OZ075125">
    <property type="protein sequence ID" value="CAL4934255.1"/>
    <property type="molecule type" value="Genomic_DNA"/>
</dbReference>
<dbReference type="Proteomes" id="UP001497457">
    <property type="component" value="Chromosome 15b"/>
</dbReference>
<dbReference type="CDD" id="cd02248">
    <property type="entry name" value="Peptidase_C1A"/>
    <property type="match status" value="1"/>
</dbReference>
<feature type="chain" id="PRO_5044790069" evidence="4">
    <location>
        <begin position="25"/>
        <end position="353"/>
    </location>
</feature>
<dbReference type="Pfam" id="PF00112">
    <property type="entry name" value="Peptidase_C1"/>
    <property type="match status" value="1"/>
</dbReference>
<sequence length="353" mass="37921">MAKKELAALGVALALLALLEPAAAGVKFGKEDLDSEESLWQLYQRWGARYNVARDPADKLRRFAVFKDAARRIHLREAAAGRAPGLNGFADLTNDEFSRVYKCAKPPAVAAAGLPVKRRGGDGTLPLPPSFSWRTKSCGARPCLGPVKSQGDCGACWAFTATGALEAYYAIRGARDNRDPVRLSEQELVDCDTQSLACEGGEPASAFDYVMNKGLASSISYPYTANNGTCKAAAAPRVDLVMRGYETLPANDEFELLQAVTYGPVAISIAVGDNNTDFQGYDGGMYSGACSEGLNDHAMLLVGYGFNYYIIRNSYGDLWGNQGYMFLKRDYGNSARGTCGILSEGGTYPELGI</sequence>
<dbReference type="PROSITE" id="PS00639">
    <property type="entry name" value="THIOL_PROTEASE_HIS"/>
    <property type="match status" value="1"/>
</dbReference>
<dbReference type="InterPro" id="IPR039417">
    <property type="entry name" value="Peptidase_C1A_papain-like"/>
</dbReference>
<feature type="domain" description="Peptidase C1A papain C-terminal" evidence="5">
    <location>
        <begin position="127"/>
        <end position="350"/>
    </location>
</feature>
<dbReference type="AlphaFoldDB" id="A0ABC8XZG1"/>
<dbReference type="InterPro" id="IPR038765">
    <property type="entry name" value="Papain-like_cys_pep_sf"/>
</dbReference>
<evidence type="ECO:0000259" key="6">
    <source>
        <dbReference type="SMART" id="SM00848"/>
    </source>
</evidence>
<accession>A0ABC8XZG1</accession>
<dbReference type="PANTHER" id="PTHR12411">
    <property type="entry name" value="CYSTEINE PROTEASE FAMILY C1-RELATED"/>
    <property type="match status" value="1"/>
</dbReference>
<evidence type="ECO:0000259" key="5">
    <source>
        <dbReference type="SMART" id="SM00645"/>
    </source>
</evidence>
<evidence type="ECO:0000256" key="3">
    <source>
        <dbReference type="ARBA" id="ARBA00023157"/>
    </source>
</evidence>
<comment type="similarity">
    <text evidence="1">Belongs to the peptidase C1 family.</text>
</comment>
<proteinExistence type="inferred from homology"/>
<protein>
    <submittedName>
        <fullName evidence="7">Uncharacterized protein</fullName>
    </submittedName>
</protein>
<dbReference type="PROSITE" id="PS00139">
    <property type="entry name" value="THIOL_PROTEASE_CYS"/>
    <property type="match status" value="1"/>
</dbReference>
<evidence type="ECO:0000313" key="7">
    <source>
        <dbReference type="EMBL" id="CAL4934255.1"/>
    </source>
</evidence>
<dbReference type="SMART" id="SM00645">
    <property type="entry name" value="Pept_C1"/>
    <property type="match status" value="1"/>
</dbReference>
<dbReference type="InterPro" id="IPR025660">
    <property type="entry name" value="Pept_his_AS"/>
</dbReference>
<dbReference type="Gene3D" id="3.90.70.10">
    <property type="entry name" value="Cysteine proteinases"/>
    <property type="match status" value="1"/>
</dbReference>
<dbReference type="SUPFAM" id="SSF54001">
    <property type="entry name" value="Cysteine proteinases"/>
    <property type="match status" value="1"/>
</dbReference>
<dbReference type="InterPro" id="IPR000668">
    <property type="entry name" value="Peptidase_C1A_C"/>
</dbReference>
<dbReference type="PRINTS" id="PR00705">
    <property type="entry name" value="PAPAIN"/>
</dbReference>
<reference evidence="7 8" key="2">
    <citation type="submission" date="2024-10" db="EMBL/GenBank/DDBJ databases">
        <authorList>
            <person name="Ryan C."/>
        </authorList>
    </citation>
    <scope>NUCLEOTIDE SEQUENCE [LARGE SCALE GENOMIC DNA]</scope>
</reference>
<dbReference type="InterPro" id="IPR000169">
    <property type="entry name" value="Pept_cys_AS"/>
</dbReference>
<keyword evidence="2 4" id="KW-0732">Signal</keyword>
<evidence type="ECO:0000313" key="8">
    <source>
        <dbReference type="Proteomes" id="UP001497457"/>
    </source>
</evidence>
<evidence type="ECO:0000256" key="1">
    <source>
        <dbReference type="ARBA" id="ARBA00008455"/>
    </source>
</evidence>
<reference evidence="8" key="1">
    <citation type="submission" date="2024-06" db="EMBL/GenBank/DDBJ databases">
        <authorList>
            <person name="Ryan C."/>
        </authorList>
    </citation>
    <scope>NUCLEOTIDE SEQUENCE [LARGE SCALE GENOMIC DNA]</scope>
</reference>
<dbReference type="Pfam" id="PF08246">
    <property type="entry name" value="Inhibitor_I29"/>
    <property type="match status" value="1"/>
</dbReference>
<feature type="signal peptide" evidence="4">
    <location>
        <begin position="1"/>
        <end position="24"/>
    </location>
</feature>
<keyword evidence="8" id="KW-1185">Reference proteome</keyword>
<evidence type="ECO:0000256" key="4">
    <source>
        <dbReference type="SAM" id="SignalP"/>
    </source>
</evidence>
<gene>
    <name evidence="7" type="ORF">URODEC1_LOCUS28568</name>
</gene>
<evidence type="ECO:0000256" key="2">
    <source>
        <dbReference type="ARBA" id="ARBA00022729"/>
    </source>
</evidence>
<dbReference type="SMART" id="SM00848">
    <property type="entry name" value="Inhibitor_I29"/>
    <property type="match status" value="1"/>
</dbReference>
<organism evidence="7 8">
    <name type="scientific">Urochloa decumbens</name>
    <dbReference type="NCBI Taxonomy" id="240449"/>
    <lineage>
        <taxon>Eukaryota</taxon>
        <taxon>Viridiplantae</taxon>
        <taxon>Streptophyta</taxon>
        <taxon>Embryophyta</taxon>
        <taxon>Tracheophyta</taxon>
        <taxon>Spermatophyta</taxon>
        <taxon>Magnoliopsida</taxon>
        <taxon>Liliopsida</taxon>
        <taxon>Poales</taxon>
        <taxon>Poaceae</taxon>
        <taxon>PACMAD clade</taxon>
        <taxon>Panicoideae</taxon>
        <taxon>Panicodae</taxon>
        <taxon>Paniceae</taxon>
        <taxon>Melinidinae</taxon>
        <taxon>Urochloa</taxon>
    </lineage>
</organism>
<feature type="domain" description="Cathepsin propeptide inhibitor" evidence="6">
    <location>
        <begin position="43"/>
        <end position="97"/>
    </location>
</feature>